<dbReference type="AlphaFoldDB" id="A0A3B1ATY7"/>
<dbReference type="GO" id="GO:0005737">
    <property type="term" value="C:cytoplasm"/>
    <property type="evidence" value="ECO:0007669"/>
    <property type="project" value="InterPro"/>
</dbReference>
<organism evidence="6">
    <name type="scientific">hydrothermal vent metagenome</name>
    <dbReference type="NCBI Taxonomy" id="652676"/>
    <lineage>
        <taxon>unclassified sequences</taxon>
        <taxon>metagenomes</taxon>
        <taxon>ecological metagenomes</taxon>
    </lineage>
</organism>
<dbReference type="InterPro" id="IPR011006">
    <property type="entry name" value="CheY-like_superfamily"/>
</dbReference>
<dbReference type="NCBIfam" id="NF001965">
    <property type="entry name" value="PRK00742.1"/>
    <property type="match status" value="1"/>
</dbReference>
<dbReference type="PROSITE" id="PS50110">
    <property type="entry name" value="RESPONSE_REGULATORY"/>
    <property type="match status" value="1"/>
</dbReference>
<dbReference type="Gene3D" id="3.40.50.2300">
    <property type="match status" value="1"/>
</dbReference>
<feature type="domain" description="Response regulatory" evidence="4">
    <location>
        <begin position="4"/>
        <end position="121"/>
    </location>
</feature>
<dbReference type="EC" id="3.1.1.61" evidence="2"/>
<dbReference type="Pfam" id="PF00072">
    <property type="entry name" value="Response_reg"/>
    <property type="match status" value="1"/>
</dbReference>
<dbReference type="HAMAP" id="MF_00099">
    <property type="entry name" value="CheB_chemtxs"/>
    <property type="match status" value="1"/>
</dbReference>
<evidence type="ECO:0000259" key="4">
    <source>
        <dbReference type="PROSITE" id="PS50110"/>
    </source>
</evidence>
<protein>
    <recommendedName>
        <fullName evidence="2">protein-glutamate methylesterase</fullName>
        <ecNumber evidence="2">3.1.1.61</ecNumber>
    </recommendedName>
</protein>
<comment type="catalytic activity">
    <reaction evidence="3">
        <text>[protein]-L-glutamate 5-O-methyl ester + H2O = L-glutamyl-[protein] + methanol + H(+)</text>
        <dbReference type="Rhea" id="RHEA:23236"/>
        <dbReference type="Rhea" id="RHEA-COMP:10208"/>
        <dbReference type="Rhea" id="RHEA-COMP:10311"/>
        <dbReference type="ChEBI" id="CHEBI:15377"/>
        <dbReference type="ChEBI" id="CHEBI:15378"/>
        <dbReference type="ChEBI" id="CHEBI:17790"/>
        <dbReference type="ChEBI" id="CHEBI:29973"/>
        <dbReference type="ChEBI" id="CHEBI:82795"/>
        <dbReference type="EC" id="3.1.1.61"/>
    </reaction>
</comment>
<dbReference type="InterPro" id="IPR001789">
    <property type="entry name" value="Sig_transdc_resp-reg_receiver"/>
</dbReference>
<evidence type="ECO:0000256" key="2">
    <source>
        <dbReference type="ARBA" id="ARBA00039140"/>
    </source>
</evidence>
<dbReference type="Pfam" id="PF01339">
    <property type="entry name" value="CheB_methylest"/>
    <property type="match status" value="1"/>
</dbReference>
<dbReference type="GO" id="GO:0008984">
    <property type="term" value="F:protein-glutamate methylesterase activity"/>
    <property type="evidence" value="ECO:0007669"/>
    <property type="project" value="UniProtKB-EC"/>
</dbReference>
<dbReference type="PANTHER" id="PTHR42872">
    <property type="entry name" value="PROTEIN-GLUTAMATE METHYLESTERASE/PROTEIN-GLUTAMINE GLUTAMINASE"/>
    <property type="match status" value="1"/>
</dbReference>
<dbReference type="GO" id="GO:0000156">
    <property type="term" value="F:phosphorelay response regulator activity"/>
    <property type="evidence" value="ECO:0007669"/>
    <property type="project" value="InterPro"/>
</dbReference>
<dbReference type="Gene3D" id="3.40.50.180">
    <property type="entry name" value="Methylesterase CheB, C-terminal domain"/>
    <property type="match status" value="1"/>
</dbReference>
<dbReference type="InterPro" id="IPR008248">
    <property type="entry name" value="CheB-like"/>
</dbReference>
<evidence type="ECO:0000256" key="3">
    <source>
        <dbReference type="ARBA" id="ARBA00048267"/>
    </source>
</evidence>
<dbReference type="SUPFAM" id="SSF52738">
    <property type="entry name" value="Methylesterase CheB, C-terminal domain"/>
    <property type="match status" value="1"/>
</dbReference>
<dbReference type="CDD" id="cd17541">
    <property type="entry name" value="REC_CheB-like"/>
    <property type="match status" value="1"/>
</dbReference>
<dbReference type="CDD" id="cd16432">
    <property type="entry name" value="CheB_Rec"/>
    <property type="match status" value="1"/>
</dbReference>
<evidence type="ECO:0000313" key="6">
    <source>
        <dbReference type="EMBL" id="VAX05181.1"/>
    </source>
</evidence>
<reference evidence="6" key="1">
    <citation type="submission" date="2018-06" db="EMBL/GenBank/DDBJ databases">
        <authorList>
            <person name="Zhirakovskaya E."/>
        </authorList>
    </citation>
    <scope>NUCLEOTIDE SEQUENCE</scope>
</reference>
<dbReference type="PROSITE" id="PS50122">
    <property type="entry name" value="CHEB"/>
    <property type="match status" value="1"/>
</dbReference>
<gene>
    <name evidence="6" type="ORF">MNBD_GAMMA20-2362</name>
</gene>
<proteinExistence type="inferred from homology"/>
<dbReference type="PANTHER" id="PTHR42872:SF3">
    <property type="entry name" value="PROTEIN-GLUTAMATE METHYLESTERASE_PROTEIN-GLUTAMINE GLUTAMINASE 1"/>
    <property type="match status" value="1"/>
</dbReference>
<dbReference type="PIRSF" id="PIRSF000876">
    <property type="entry name" value="RR_chemtxs_CheB"/>
    <property type="match status" value="1"/>
</dbReference>
<sequence>MSIRVLVVDDSRFFRRRVTEMLESDPQIKVIGSAENGEQAVQMANRLRPDIITMDVEMPIMDGITATRKIMASRPTGILMFSSLTTEGAQATLDALEAGAADFLPKRFEDISRDREEACRVLCERVRAVGSRRLPRLRQAPASSVSTAVTNPLFSASAQTATAVLAKSSAGVTGRRAVPGGELAPGRIKLIAIGTSTGGPVALQKVLSELPQNFPAPILLIQHMPGSFTKAFSQRLDKSCAIRVREAADGDRLEAGLALLAPGGKQMTLEGRAGQMRVRISEPEPGQNYKPSIDVTFSSIAEQMAGQTLAVVLTGMGADGCEGAKLMKQGGSKVWAQDEATSVVYGMPAAVVEAGITEKVMPLEQIGSALARIQ</sequence>
<feature type="domain" description="CheB-type methylesterase" evidence="5">
    <location>
        <begin position="185"/>
        <end position="370"/>
    </location>
</feature>
<name>A0A3B1ATY7_9ZZZZ</name>
<evidence type="ECO:0000259" key="5">
    <source>
        <dbReference type="PROSITE" id="PS50122"/>
    </source>
</evidence>
<dbReference type="SMART" id="SM00448">
    <property type="entry name" value="REC"/>
    <property type="match status" value="1"/>
</dbReference>
<evidence type="ECO:0000256" key="1">
    <source>
        <dbReference type="ARBA" id="ARBA00022801"/>
    </source>
</evidence>
<dbReference type="GO" id="GO:0006935">
    <property type="term" value="P:chemotaxis"/>
    <property type="evidence" value="ECO:0007669"/>
    <property type="project" value="InterPro"/>
</dbReference>
<accession>A0A3B1ATY7</accession>
<keyword evidence="1 6" id="KW-0378">Hydrolase</keyword>
<dbReference type="SUPFAM" id="SSF52172">
    <property type="entry name" value="CheY-like"/>
    <property type="match status" value="1"/>
</dbReference>
<dbReference type="InterPro" id="IPR035909">
    <property type="entry name" value="CheB_C"/>
</dbReference>
<dbReference type="InterPro" id="IPR000673">
    <property type="entry name" value="Sig_transdc_resp-reg_Me-estase"/>
</dbReference>
<dbReference type="EMBL" id="UOFU01000412">
    <property type="protein sequence ID" value="VAX05181.1"/>
    <property type="molecule type" value="Genomic_DNA"/>
</dbReference>